<feature type="non-terminal residue" evidence="2">
    <location>
        <position position="409"/>
    </location>
</feature>
<evidence type="ECO:0000313" key="2">
    <source>
        <dbReference type="EMBL" id="RKO84741.1"/>
    </source>
</evidence>
<dbReference type="InterPro" id="IPR032675">
    <property type="entry name" value="LRR_dom_sf"/>
</dbReference>
<evidence type="ECO:0000259" key="1">
    <source>
        <dbReference type="Pfam" id="PF12937"/>
    </source>
</evidence>
<protein>
    <recommendedName>
        <fullName evidence="1">F-box domain-containing protein</fullName>
    </recommendedName>
</protein>
<name>A0A4P9VY87_9FUNG</name>
<dbReference type="AlphaFoldDB" id="A0A4P9VY87"/>
<reference evidence="3" key="1">
    <citation type="journal article" date="2018" name="Nat. Microbiol.">
        <title>Leveraging single-cell genomics to expand the fungal tree of life.</title>
        <authorList>
            <person name="Ahrendt S.R."/>
            <person name="Quandt C.A."/>
            <person name="Ciobanu D."/>
            <person name="Clum A."/>
            <person name="Salamov A."/>
            <person name="Andreopoulos B."/>
            <person name="Cheng J.F."/>
            <person name="Woyke T."/>
            <person name="Pelin A."/>
            <person name="Henrissat B."/>
            <person name="Reynolds N.K."/>
            <person name="Benny G.L."/>
            <person name="Smith M.E."/>
            <person name="James T.Y."/>
            <person name="Grigoriev I.V."/>
        </authorList>
    </citation>
    <scope>NUCLEOTIDE SEQUENCE [LARGE SCALE GENOMIC DNA]</scope>
</reference>
<dbReference type="GO" id="GO:0031146">
    <property type="term" value="P:SCF-dependent proteasomal ubiquitin-dependent protein catabolic process"/>
    <property type="evidence" value="ECO:0007669"/>
    <property type="project" value="TreeGrafter"/>
</dbReference>
<accession>A0A4P9VY87</accession>
<dbReference type="Pfam" id="PF12937">
    <property type="entry name" value="F-box-like"/>
    <property type="match status" value="1"/>
</dbReference>
<dbReference type="EMBL" id="KZ999779">
    <property type="protein sequence ID" value="RKO84741.1"/>
    <property type="molecule type" value="Genomic_DNA"/>
</dbReference>
<keyword evidence="3" id="KW-1185">Reference proteome</keyword>
<gene>
    <name evidence="2" type="ORF">BDK51DRAFT_29126</name>
</gene>
<dbReference type="SUPFAM" id="SSF52047">
    <property type="entry name" value="RNI-like"/>
    <property type="match status" value="1"/>
</dbReference>
<proteinExistence type="predicted"/>
<organism evidence="2 3">
    <name type="scientific">Blyttiomyces helicus</name>
    <dbReference type="NCBI Taxonomy" id="388810"/>
    <lineage>
        <taxon>Eukaryota</taxon>
        <taxon>Fungi</taxon>
        <taxon>Fungi incertae sedis</taxon>
        <taxon>Chytridiomycota</taxon>
        <taxon>Chytridiomycota incertae sedis</taxon>
        <taxon>Chytridiomycetes</taxon>
        <taxon>Chytridiomycetes incertae sedis</taxon>
        <taxon>Blyttiomyces</taxon>
    </lineage>
</organism>
<sequence>MSNHRPATRITSLPPELMHQVFAELPNSQIDGRRCHDLRAAALVCRTWGHAASARIWTHVVLRTFDTLQKFTYCTRISHAQRASFVRVLELRFGAWIRFPGSGLEELAPCLRGLREFVAADWITPKDHRGFGPRVSTIAAFLCSCPDLVVLSIPTPQTRHGGEDWVGTMGGEEKPLDLDAMRFLTLLLESVRAPLVELSLRYMRWSLEPRIDAASLRNLDTLEILDTASSSFADILNELRPPLRRLVAHCDMFPAQSRTLSVLRSLPSITHLELTSEHAFPNSTLALLEQHTPLTFLGIHYRNRSPRKPPPEGSFTSQDLQRFLRVRGSNLKVLDLCYSVPIDDQLLACIALSCPRLECLGIQSYWAHRGKPHLLPFKKVAVIANLKRGCPNLRHVDVGVAVWVYAESA</sequence>
<dbReference type="SUPFAM" id="SSF81383">
    <property type="entry name" value="F-box domain"/>
    <property type="match status" value="1"/>
</dbReference>
<dbReference type="Gene3D" id="1.20.1280.50">
    <property type="match status" value="1"/>
</dbReference>
<evidence type="ECO:0000313" key="3">
    <source>
        <dbReference type="Proteomes" id="UP000269721"/>
    </source>
</evidence>
<dbReference type="OrthoDB" id="10257471at2759"/>
<dbReference type="GO" id="GO:0019005">
    <property type="term" value="C:SCF ubiquitin ligase complex"/>
    <property type="evidence" value="ECO:0007669"/>
    <property type="project" value="TreeGrafter"/>
</dbReference>
<dbReference type="PANTHER" id="PTHR13318">
    <property type="entry name" value="PARTNER OF PAIRED, ISOFORM B-RELATED"/>
    <property type="match status" value="1"/>
</dbReference>
<dbReference type="Gene3D" id="3.80.10.10">
    <property type="entry name" value="Ribonuclease Inhibitor"/>
    <property type="match status" value="1"/>
</dbReference>
<dbReference type="InterPro" id="IPR001810">
    <property type="entry name" value="F-box_dom"/>
</dbReference>
<dbReference type="Proteomes" id="UP000269721">
    <property type="component" value="Unassembled WGS sequence"/>
</dbReference>
<feature type="domain" description="F-box" evidence="1">
    <location>
        <begin position="10"/>
        <end position="63"/>
    </location>
</feature>
<dbReference type="InterPro" id="IPR036047">
    <property type="entry name" value="F-box-like_dom_sf"/>
</dbReference>